<dbReference type="CDD" id="cd05471">
    <property type="entry name" value="pepsin_like"/>
    <property type="match status" value="1"/>
</dbReference>
<gene>
    <name evidence="7" type="ORF">MELLADRAFT_33371</name>
</gene>
<dbReference type="RefSeq" id="XP_007405785.1">
    <property type="nucleotide sequence ID" value="XM_007405723.1"/>
</dbReference>
<keyword evidence="8" id="KW-1185">Reference proteome</keyword>
<reference evidence="8" key="1">
    <citation type="journal article" date="2011" name="Proc. Natl. Acad. Sci. U.S.A.">
        <title>Obligate biotrophy features unraveled by the genomic analysis of rust fungi.</title>
        <authorList>
            <person name="Duplessis S."/>
            <person name="Cuomo C.A."/>
            <person name="Lin Y.-C."/>
            <person name="Aerts A."/>
            <person name="Tisserant E."/>
            <person name="Veneault-Fourrey C."/>
            <person name="Joly D.L."/>
            <person name="Hacquard S."/>
            <person name="Amselem J."/>
            <person name="Cantarel B.L."/>
            <person name="Chiu R."/>
            <person name="Coutinho P.M."/>
            <person name="Feau N."/>
            <person name="Field M."/>
            <person name="Frey P."/>
            <person name="Gelhaye E."/>
            <person name="Goldberg J."/>
            <person name="Grabherr M.G."/>
            <person name="Kodira C.D."/>
            <person name="Kohler A."/>
            <person name="Kuees U."/>
            <person name="Lindquist E.A."/>
            <person name="Lucas S.M."/>
            <person name="Mago R."/>
            <person name="Mauceli E."/>
            <person name="Morin E."/>
            <person name="Murat C."/>
            <person name="Pangilinan J.L."/>
            <person name="Park R."/>
            <person name="Pearson M."/>
            <person name="Quesneville H."/>
            <person name="Rouhier N."/>
            <person name="Sakthikumar S."/>
            <person name="Salamov A.A."/>
            <person name="Schmutz J."/>
            <person name="Selles B."/>
            <person name="Shapiro H."/>
            <person name="Tanguay P."/>
            <person name="Tuskan G.A."/>
            <person name="Henrissat B."/>
            <person name="Van de Peer Y."/>
            <person name="Rouze P."/>
            <person name="Ellis J.G."/>
            <person name="Dodds P.N."/>
            <person name="Schein J.E."/>
            <person name="Zhong S."/>
            <person name="Hamelin R.C."/>
            <person name="Grigoriev I.V."/>
            <person name="Szabo L.J."/>
            <person name="Martin F."/>
        </authorList>
    </citation>
    <scope>NUCLEOTIDE SEQUENCE [LARGE SCALE GENOMIC DNA]</scope>
    <source>
        <strain evidence="8">98AG31 / pathotype 3-4-7</strain>
    </source>
</reference>
<dbReference type="PROSITE" id="PS00141">
    <property type="entry name" value="ASP_PROTEASE"/>
    <property type="match status" value="1"/>
</dbReference>
<dbReference type="SUPFAM" id="SSF50630">
    <property type="entry name" value="Acid proteases"/>
    <property type="match status" value="1"/>
</dbReference>
<organism evidence="8">
    <name type="scientific">Melampsora larici-populina (strain 98AG31 / pathotype 3-4-7)</name>
    <name type="common">Poplar leaf rust fungus</name>
    <dbReference type="NCBI Taxonomy" id="747676"/>
    <lineage>
        <taxon>Eukaryota</taxon>
        <taxon>Fungi</taxon>
        <taxon>Dikarya</taxon>
        <taxon>Basidiomycota</taxon>
        <taxon>Pucciniomycotina</taxon>
        <taxon>Pucciniomycetes</taxon>
        <taxon>Pucciniales</taxon>
        <taxon>Melampsoraceae</taxon>
        <taxon>Melampsora</taxon>
    </lineage>
</organism>
<dbReference type="OrthoDB" id="771136at2759"/>
<dbReference type="PANTHER" id="PTHR47966:SF6">
    <property type="entry name" value="PEPTIDASE A1 DOMAIN-CONTAINING PROTEIN"/>
    <property type="match status" value="1"/>
</dbReference>
<dbReference type="InterPro" id="IPR033121">
    <property type="entry name" value="PEPTIDASE_A1"/>
</dbReference>
<proteinExistence type="inferred from homology"/>
<dbReference type="PROSITE" id="PS51767">
    <property type="entry name" value="PEPTIDASE_A1"/>
    <property type="match status" value="1"/>
</dbReference>
<evidence type="ECO:0000256" key="3">
    <source>
        <dbReference type="PIRSR" id="PIRSR601461-1"/>
    </source>
</evidence>
<dbReference type="KEGG" id="mlr:MELLADRAFT_33371"/>
<keyword evidence="5" id="KW-0378">Hydrolase</keyword>
<comment type="similarity">
    <text evidence="1 5">Belongs to the peptidase A1 family.</text>
</comment>
<evidence type="ECO:0000259" key="6">
    <source>
        <dbReference type="PROSITE" id="PS51767"/>
    </source>
</evidence>
<evidence type="ECO:0000256" key="1">
    <source>
        <dbReference type="ARBA" id="ARBA00007447"/>
    </source>
</evidence>
<dbReference type="InterPro" id="IPR034164">
    <property type="entry name" value="Pepsin-like_dom"/>
</dbReference>
<dbReference type="InterPro" id="IPR001969">
    <property type="entry name" value="Aspartic_peptidase_AS"/>
</dbReference>
<dbReference type="PANTHER" id="PTHR47966">
    <property type="entry name" value="BETA-SITE APP-CLEAVING ENZYME, ISOFORM A-RELATED"/>
    <property type="match status" value="1"/>
</dbReference>
<keyword evidence="2 5" id="KW-0064">Aspartyl protease</keyword>
<feature type="domain" description="Peptidase A1" evidence="6">
    <location>
        <begin position="15"/>
        <end position="312"/>
    </location>
</feature>
<dbReference type="InParanoid" id="F4R9B9"/>
<dbReference type="Proteomes" id="UP000001072">
    <property type="component" value="Unassembled WGS sequence"/>
</dbReference>
<feature type="disulfide bond" evidence="4">
    <location>
        <begin position="239"/>
        <end position="274"/>
    </location>
</feature>
<dbReference type="PRINTS" id="PR00792">
    <property type="entry name" value="PEPSIN"/>
</dbReference>
<feature type="active site" evidence="3">
    <location>
        <position position="205"/>
    </location>
</feature>
<dbReference type="AlphaFoldDB" id="F4R9B9"/>
<dbReference type="InterPro" id="IPR001461">
    <property type="entry name" value="Aspartic_peptidase_A1"/>
</dbReference>
<name>F4R9B9_MELLP</name>
<dbReference type="EMBL" id="GL883093">
    <property type="protein sequence ID" value="EGG11183.1"/>
    <property type="molecule type" value="Genomic_DNA"/>
</dbReference>
<evidence type="ECO:0000256" key="4">
    <source>
        <dbReference type="PIRSR" id="PIRSR601461-2"/>
    </source>
</evidence>
<evidence type="ECO:0000256" key="5">
    <source>
        <dbReference type="RuleBase" id="RU000454"/>
    </source>
</evidence>
<protein>
    <submittedName>
        <fullName evidence="7">Aspartic peptidase A1</fullName>
    </submittedName>
</protein>
<dbReference type="VEuPathDB" id="FungiDB:MELLADRAFT_33371"/>
<dbReference type="GeneID" id="18927286"/>
<dbReference type="GO" id="GO:0004190">
    <property type="term" value="F:aspartic-type endopeptidase activity"/>
    <property type="evidence" value="ECO:0007669"/>
    <property type="project" value="UniProtKB-KW"/>
</dbReference>
<feature type="active site" evidence="3">
    <location>
        <position position="33"/>
    </location>
</feature>
<dbReference type="InterPro" id="IPR021109">
    <property type="entry name" value="Peptidase_aspartic_dom_sf"/>
</dbReference>
<dbReference type="Pfam" id="PF00026">
    <property type="entry name" value="Asp"/>
    <property type="match status" value="2"/>
</dbReference>
<evidence type="ECO:0000313" key="7">
    <source>
        <dbReference type="EMBL" id="EGG11183.1"/>
    </source>
</evidence>
<dbReference type="GO" id="GO:0006508">
    <property type="term" value="P:proteolysis"/>
    <property type="evidence" value="ECO:0007669"/>
    <property type="project" value="UniProtKB-KW"/>
</dbReference>
<dbReference type="Gene3D" id="2.40.70.10">
    <property type="entry name" value="Acid Proteases"/>
    <property type="match status" value="2"/>
</dbReference>
<evidence type="ECO:0000313" key="8">
    <source>
        <dbReference type="Proteomes" id="UP000001072"/>
    </source>
</evidence>
<sequence>MYLHIALENVDNMECYGVVEIGTPKQKLPVLLDTGSDTFWVSGVSTTLPDGSPLSNVSTRGPLFDPSSSLSYKPGSKYFEQSYGDNSVATGVEVRDSVTLGSYCSKKQPFGLVNNTTPRIFSGDTSGVMGMAFKRPDKSSPFCSSPDRTQPGGILTLGGLNSLLISGEVNYINVTKKDYWQITVDHVTVNGVRIRKSIVNQGFIDTGHPLIQAPKAVVEAVYARISGAENVEGWFYIPCDSNVSFGMNLGGQSYEIPPADFITQEDSNKRNGLCRGQVVGSDNYPTWIMGSLFIRNFYTVFNASKPARVGFAKPANNYQSLLGGSPM</sequence>
<evidence type="ECO:0000256" key="2">
    <source>
        <dbReference type="ARBA" id="ARBA00022750"/>
    </source>
</evidence>
<keyword evidence="4" id="KW-1015">Disulfide bond</keyword>
<accession>F4R9B9</accession>
<keyword evidence="5" id="KW-0645">Protease</keyword>
<dbReference type="HOGENOM" id="CLU_013253_3_0_1"/>
<dbReference type="eggNOG" id="KOG1339">
    <property type="taxonomic scope" value="Eukaryota"/>
</dbReference>